<dbReference type="InterPro" id="IPR029052">
    <property type="entry name" value="Metallo-depent_PP-like"/>
</dbReference>
<gene>
    <name evidence="3" type="ORF">SPRG_17792</name>
</gene>
<organism evidence="3 4">
    <name type="scientific">Saprolegnia parasitica (strain CBS 223.65)</name>
    <dbReference type="NCBI Taxonomy" id="695850"/>
    <lineage>
        <taxon>Eukaryota</taxon>
        <taxon>Sar</taxon>
        <taxon>Stramenopiles</taxon>
        <taxon>Oomycota</taxon>
        <taxon>Saprolegniomycetes</taxon>
        <taxon>Saprolegniales</taxon>
        <taxon>Saprolegniaceae</taxon>
        <taxon>Saprolegnia</taxon>
    </lineage>
</organism>
<dbReference type="GO" id="GO:0005737">
    <property type="term" value="C:cytoplasm"/>
    <property type="evidence" value="ECO:0007669"/>
    <property type="project" value="TreeGrafter"/>
</dbReference>
<dbReference type="RefSeq" id="XP_012212579.1">
    <property type="nucleotide sequence ID" value="XM_012357189.1"/>
</dbReference>
<dbReference type="EMBL" id="KK583965">
    <property type="protein sequence ID" value="KDO16713.1"/>
    <property type="molecule type" value="Genomic_DNA"/>
</dbReference>
<feature type="signal peptide" evidence="1">
    <location>
        <begin position="1"/>
        <end position="17"/>
    </location>
</feature>
<evidence type="ECO:0000259" key="2">
    <source>
        <dbReference type="Pfam" id="PF00149"/>
    </source>
</evidence>
<reference evidence="3 4" key="1">
    <citation type="journal article" date="2013" name="PLoS Genet.">
        <title>Distinctive expansion of potential virulence genes in the genome of the oomycete fish pathogen Saprolegnia parasitica.</title>
        <authorList>
            <person name="Jiang R.H."/>
            <person name="de Bruijn I."/>
            <person name="Haas B.J."/>
            <person name="Belmonte R."/>
            <person name="Lobach L."/>
            <person name="Christie J."/>
            <person name="van den Ackerveken G."/>
            <person name="Bottin A."/>
            <person name="Bulone V."/>
            <person name="Diaz-Moreno S.M."/>
            <person name="Dumas B."/>
            <person name="Fan L."/>
            <person name="Gaulin E."/>
            <person name="Govers F."/>
            <person name="Grenville-Briggs L.J."/>
            <person name="Horner N.R."/>
            <person name="Levin J.Z."/>
            <person name="Mammella M."/>
            <person name="Meijer H.J."/>
            <person name="Morris P."/>
            <person name="Nusbaum C."/>
            <person name="Oome S."/>
            <person name="Phillips A.J."/>
            <person name="van Rooyen D."/>
            <person name="Rzeszutek E."/>
            <person name="Saraiva M."/>
            <person name="Secombes C.J."/>
            <person name="Seidl M.F."/>
            <person name="Snel B."/>
            <person name="Stassen J.H."/>
            <person name="Sykes S."/>
            <person name="Tripathy S."/>
            <person name="van den Berg H."/>
            <person name="Vega-Arreguin J.C."/>
            <person name="Wawra S."/>
            <person name="Young S.K."/>
            <person name="Zeng Q."/>
            <person name="Dieguez-Uribeondo J."/>
            <person name="Russ C."/>
            <person name="Tyler B.M."/>
            <person name="van West P."/>
        </authorList>
    </citation>
    <scope>NUCLEOTIDE SEQUENCE [LARGE SCALE GENOMIC DNA]</scope>
    <source>
        <strain evidence="3 4">CBS 223.65</strain>
    </source>
</reference>
<name>A0A067BF45_SAPPC</name>
<dbReference type="OrthoDB" id="783096at2759"/>
<keyword evidence="4" id="KW-1185">Reference proteome</keyword>
<dbReference type="GO" id="GO:0016788">
    <property type="term" value="F:hydrolase activity, acting on ester bonds"/>
    <property type="evidence" value="ECO:0007669"/>
    <property type="project" value="TreeGrafter"/>
</dbReference>
<evidence type="ECO:0000313" key="3">
    <source>
        <dbReference type="EMBL" id="KDO16713.1"/>
    </source>
</evidence>
<proteinExistence type="predicted"/>
<evidence type="ECO:0000313" key="4">
    <source>
        <dbReference type="Proteomes" id="UP000030745"/>
    </source>
</evidence>
<dbReference type="PANTHER" id="PTHR32440">
    <property type="entry name" value="PHOSPHATASE DCR2-RELATED-RELATED"/>
    <property type="match status" value="1"/>
</dbReference>
<accession>A0A067BF45</accession>
<sequence length="358" mass="38805">MLACCLLLLVAGLGVVAQSLHPRAILSASGASELEFTVLQIADMHYTGDPSFRCSDPPPCTEANTTAFIEALLTKVKPDLVVFTGDQVENHLLQHVKAAIDASIRRVIAHKVPWAFVFGNHDEGASMPRRAMFDYMAQQPYAVARRGPDDVGGVGNYALNVTDASNATAFRLYFLDTRNTDEAIAPAQVAYLRAAAPTTPLAPAVLFHHIPLPEYQLGWMDKLFHKYVGHRGETISSGPQAGVLDALVKMGDVKAAFAGHDHLNNYCIERKGIQLCYGGGVGYGQAYGNPSVARAARVIQWRRDDRAETISTWHHVDDIETTTTARMTLYASFSSASSSMARTLIALPLLLVAVVLSL</sequence>
<dbReference type="Gene3D" id="3.60.21.10">
    <property type="match status" value="1"/>
</dbReference>
<keyword evidence="1" id="KW-0732">Signal</keyword>
<dbReference type="AlphaFoldDB" id="A0A067BF45"/>
<dbReference type="InterPro" id="IPR004843">
    <property type="entry name" value="Calcineurin-like_PHP"/>
</dbReference>
<feature type="chain" id="PRO_5001633331" description="Calcineurin-like phosphoesterase domain-containing protein" evidence="1">
    <location>
        <begin position="18"/>
        <end position="358"/>
    </location>
</feature>
<dbReference type="Proteomes" id="UP000030745">
    <property type="component" value="Unassembled WGS sequence"/>
</dbReference>
<protein>
    <recommendedName>
        <fullName evidence="2">Calcineurin-like phosphoesterase domain-containing protein</fullName>
    </recommendedName>
</protein>
<dbReference type="Pfam" id="PF00149">
    <property type="entry name" value="Metallophos"/>
    <property type="match status" value="1"/>
</dbReference>
<feature type="domain" description="Calcineurin-like phosphoesterase" evidence="2">
    <location>
        <begin position="37"/>
        <end position="262"/>
    </location>
</feature>
<dbReference type="GeneID" id="24139322"/>
<dbReference type="CDD" id="cd07383">
    <property type="entry name" value="MPP_Dcr2"/>
    <property type="match status" value="1"/>
</dbReference>
<dbReference type="OMA" id="TYWVPVY"/>
<dbReference type="VEuPathDB" id="FungiDB:SPRG_17792"/>
<dbReference type="KEGG" id="spar:SPRG_17792"/>
<evidence type="ECO:0000256" key="1">
    <source>
        <dbReference type="SAM" id="SignalP"/>
    </source>
</evidence>
<dbReference type="SUPFAM" id="SSF56300">
    <property type="entry name" value="Metallo-dependent phosphatases"/>
    <property type="match status" value="1"/>
</dbReference>
<dbReference type="PANTHER" id="PTHR32440:SF0">
    <property type="entry name" value="PHOSPHATASE DCR2-RELATED"/>
    <property type="match status" value="1"/>
</dbReference>